<evidence type="ECO:0000256" key="13">
    <source>
        <dbReference type="ARBA" id="ARBA00022984"/>
    </source>
</evidence>
<keyword evidence="10 21" id="KW-0067">ATP-binding</keyword>
<dbReference type="GO" id="GO:0071555">
    <property type="term" value="P:cell wall organization"/>
    <property type="evidence" value="ECO:0007669"/>
    <property type="project" value="UniProtKB-KW"/>
</dbReference>
<sequence length="358" mass="39422">MEKQNLIVLYGGRSTEHEVSCRSAKFVLDHLDTSKYELTPIAITKDGRWCLQDIETLRSCTEAVLPIDEAGPDFEQLSLHHGANVDKPVVVFPILHGTFGEDGCTQGFLELKSFAYVGPGVLGSALAMDKIIAKKLVELAGVTVVPYVDFHLSDWKVSSAELLATIEKTLRYPLYVKPCNLGSSVGITKVKAPDQLKAAIEEALTFDDKVLVETGIDAREIEFAVLGGQEPKVSGAGEVVAKKDFYTYASKYEDKDSSDILIPAPLASELVKQGQEIVVKVFKALNLYGLARIDLFLDKASNELYFNEANTLPGFTSISQYPLLWKEAGIDGSKLLDELIQLALDRWSRQQALKRSYS</sequence>
<keyword evidence="12 18" id="KW-0133">Cell shape</keyword>
<comment type="subcellular location">
    <subcellularLocation>
        <location evidence="3 18">Cytoplasm</location>
    </subcellularLocation>
</comment>
<evidence type="ECO:0000256" key="7">
    <source>
        <dbReference type="ARBA" id="ARBA00022598"/>
    </source>
</evidence>
<evidence type="ECO:0000256" key="17">
    <source>
        <dbReference type="ARBA" id="ARBA00060592"/>
    </source>
</evidence>
<evidence type="ECO:0000256" key="5">
    <source>
        <dbReference type="ARBA" id="ARBA00010871"/>
    </source>
</evidence>
<evidence type="ECO:0000256" key="10">
    <source>
        <dbReference type="ARBA" id="ARBA00022840"/>
    </source>
</evidence>
<evidence type="ECO:0000313" key="23">
    <source>
        <dbReference type="EMBL" id="SMF76238.1"/>
    </source>
</evidence>
<feature type="binding site" evidence="20">
    <location>
        <position position="294"/>
    </location>
    <ligand>
        <name>Mg(2+)</name>
        <dbReference type="ChEBI" id="CHEBI:18420"/>
        <label>1</label>
    </ligand>
</feature>
<evidence type="ECO:0000259" key="22">
    <source>
        <dbReference type="PROSITE" id="PS50975"/>
    </source>
</evidence>
<evidence type="ECO:0000256" key="16">
    <source>
        <dbReference type="ARBA" id="ARBA00047614"/>
    </source>
</evidence>
<dbReference type="STRING" id="1513793.SAMN06296036_13013"/>
<dbReference type="PROSITE" id="PS00844">
    <property type="entry name" value="DALA_DALA_LIGASE_2"/>
    <property type="match status" value="1"/>
</dbReference>
<dbReference type="NCBIfam" id="NF002528">
    <property type="entry name" value="PRK01966.1-4"/>
    <property type="match status" value="1"/>
</dbReference>
<evidence type="ECO:0000256" key="4">
    <source>
        <dbReference type="ARBA" id="ARBA00004752"/>
    </source>
</evidence>
<dbReference type="RefSeq" id="WP_132325026.1">
    <property type="nucleotide sequence ID" value="NZ_FWZT01000030.1"/>
</dbReference>
<dbReference type="Proteomes" id="UP000192907">
    <property type="component" value="Unassembled WGS sequence"/>
</dbReference>
<dbReference type="PROSITE" id="PS50975">
    <property type="entry name" value="ATP_GRASP"/>
    <property type="match status" value="1"/>
</dbReference>
<feature type="binding site" evidence="20">
    <location>
        <position position="308"/>
    </location>
    <ligand>
        <name>Mg(2+)</name>
        <dbReference type="ChEBI" id="CHEBI:18420"/>
        <label>1</label>
    </ligand>
</feature>
<keyword evidence="13 18" id="KW-0573">Peptidoglycan synthesis</keyword>
<dbReference type="FunFam" id="3.30.1490.20:FF:000007">
    <property type="entry name" value="D-alanine--D-alanine ligase"/>
    <property type="match status" value="1"/>
</dbReference>
<keyword evidence="15 18" id="KW-0961">Cell wall biogenesis/degradation</keyword>
<comment type="similarity">
    <text evidence="5 18">Belongs to the D-alanine--D-alanine ligase family.</text>
</comment>
<dbReference type="SUPFAM" id="SSF56059">
    <property type="entry name" value="Glutathione synthetase ATP-binding domain-like"/>
    <property type="match status" value="1"/>
</dbReference>
<dbReference type="InterPro" id="IPR011761">
    <property type="entry name" value="ATP-grasp"/>
</dbReference>
<dbReference type="GO" id="GO:0005829">
    <property type="term" value="C:cytosol"/>
    <property type="evidence" value="ECO:0007669"/>
    <property type="project" value="TreeGrafter"/>
</dbReference>
<protein>
    <recommendedName>
        <fullName evidence="18">D-alanine--D-alanine ligase</fullName>
        <ecNumber evidence="18">6.3.2.4</ecNumber>
    </recommendedName>
    <alternativeName>
        <fullName evidence="18">D-Ala-D-Ala ligase</fullName>
    </alternativeName>
    <alternativeName>
        <fullName evidence="18">D-alanylalanine synthetase</fullName>
    </alternativeName>
</protein>
<evidence type="ECO:0000256" key="12">
    <source>
        <dbReference type="ARBA" id="ARBA00022960"/>
    </source>
</evidence>
<keyword evidence="14 20" id="KW-0464">Manganese</keyword>
<dbReference type="InterPro" id="IPR016185">
    <property type="entry name" value="PreATP-grasp_dom_sf"/>
</dbReference>
<dbReference type="PANTHER" id="PTHR23132:SF25">
    <property type="entry name" value="D-ALANINE--D-ALANINE LIGASE A"/>
    <property type="match status" value="1"/>
</dbReference>
<keyword evidence="8 20" id="KW-0479">Metal-binding</keyword>
<dbReference type="OrthoDB" id="5288629at2"/>
<comment type="cofactor">
    <cofactor evidence="1">
        <name>Mn(2+)</name>
        <dbReference type="ChEBI" id="CHEBI:29035"/>
    </cofactor>
</comment>
<dbReference type="InterPro" id="IPR005905">
    <property type="entry name" value="D_ala_D_ala"/>
</dbReference>
<keyword evidence="11 20" id="KW-0460">Magnesium</keyword>
<dbReference type="GO" id="GO:0005524">
    <property type="term" value="F:ATP binding"/>
    <property type="evidence" value="ECO:0007669"/>
    <property type="project" value="UniProtKB-UniRule"/>
</dbReference>
<evidence type="ECO:0000256" key="6">
    <source>
        <dbReference type="ARBA" id="ARBA00022490"/>
    </source>
</evidence>
<dbReference type="Gene3D" id="3.30.1490.20">
    <property type="entry name" value="ATP-grasp fold, A domain"/>
    <property type="match status" value="1"/>
</dbReference>
<dbReference type="NCBIfam" id="TIGR01205">
    <property type="entry name" value="D_ala_D_alaTIGR"/>
    <property type="match status" value="1"/>
</dbReference>
<dbReference type="PANTHER" id="PTHR23132">
    <property type="entry name" value="D-ALANINE--D-ALANINE LIGASE"/>
    <property type="match status" value="1"/>
</dbReference>
<evidence type="ECO:0000256" key="20">
    <source>
        <dbReference type="PIRSR" id="PIRSR039102-3"/>
    </source>
</evidence>
<evidence type="ECO:0000256" key="14">
    <source>
        <dbReference type="ARBA" id="ARBA00023211"/>
    </source>
</evidence>
<gene>
    <name evidence="18" type="primary">ddl</name>
    <name evidence="23" type="ORF">SAMN06296036_13013</name>
</gene>
<evidence type="ECO:0000256" key="15">
    <source>
        <dbReference type="ARBA" id="ARBA00023316"/>
    </source>
</evidence>
<comment type="cofactor">
    <cofactor evidence="20">
        <name>Mg(2+)</name>
        <dbReference type="ChEBI" id="CHEBI:18420"/>
    </cofactor>
    <cofactor evidence="20">
        <name>Mn(2+)</name>
        <dbReference type="ChEBI" id="CHEBI:29035"/>
    </cofactor>
    <text evidence="20">Binds 2 magnesium or manganese ions per subunit.</text>
</comment>
<dbReference type="Gene3D" id="3.30.470.20">
    <property type="entry name" value="ATP-grasp fold, B domain"/>
    <property type="match status" value="1"/>
</dbReference>
<evidence type="ECO:0000256" key="11">
    <source>
        <dbReference type="ARBA" id="ARBA00022842"/>
    </source>
</evidence>
<comment type="function">
    <text evidence="2 18">Cell wall formation.</text>
</comment>
<comment type="pathway">
    <text evidence="17">Glycan biosynthesis.</text>
</comment>
<reference evidence="24" key="1">
    <citation type="submission" date="2017-04" db="EMBL/GenBank/DDBJ databases">
        <authorList>
            <person name="Varghese N."/>
            <person name="Submissions S."/>
        </authorList>
    </citation>
    <scope>NUCLEOTIDE SEQUENCE [LARGE SCALE GENOMIC DNA]</scope>
    <source>
        <strain evidence="24">RKEM611</strain>
    </source>
</reference>
<dbReference type="GO" id="GO:0008360">
    <property type="term" value="P:regulation of cell shape"/>
    <property type="evidence" value="ECO:0007669"/>
    <property type="project" value="UniProtKB-KW"/>
</dbReference>
<dbReference type="GO" id="GO:0009252">
    <property type="term" value="P:peptidoglycan biosynthetic process"/>
    <property type="evidence" value="ECO:0007669"/>
    <property type="project" value="UniProtKB-UniRule"/>
</dbReference>
<accession>A0A1Y6CNA9</accession>
<dbReference type="InterPro" id="IPR000291">
    <property type="entry name" value="D-Ala_lig_Van_CS"/>
</dbReference>
<evidence type="ECO:0000256" key="3">
    <source>
        <dbReference type="ARBA" id="ARBA00004496"/>
    </source>
</evidence>
<evidence type="ECO:0000256" key="21">
    <source>
        <dbReference type="PROSITE-ProRule" id="PRU00409"/>
    </source>
</evidence>
<dbReference type="InterPro" id="IPR011095">
    <property type="entry name" value="Dala_Dala_lig_C"/>
</dbReference>
<dbReference type="UniPathway" id="UPA00219"/>
<dbReference type="GO" id="GO:0008716">
    <property type="term" value="F:D-alanine-D-alanine ligase activity"/>
    <property type="evidence" value="ECO:0007669"/>
    <property type="project" value="UniProtKB-UniRule"/>
</dbReference>
<comment type="pathway">
    <text evidence="4 18">Cell wall biogenesis; peptidoglycan biosynthesis.</text>
</comment>
<feature type="active site" evidence="19">
    <location>
        <position position="319"/>
    </location>
</feature>
<dbReference type="Pfam" id="PF01820">
    <property type="entry name" value="Dala_Dala_lig_N"/>
    <property type="match status" value="1"/>
</dbReference>
<dbReference type="InterPro" id="IPR013815">
    <property type="entry name" value="ATP_grasp_subdomain_1"/>
</dbReference>
<keyword evidence="7 18" id="KW-0436">Ligase</keyword>
<dbReference type="PIRSF" id="PIRSF039102">
    <property type="entry name" value="Ddl/VanB"/>
    <property type="match status" value="1"/>
</dbReference>
<evidence type="ECO:0000256" key="19">
    <source>
        <dbReference type="PIRSR" id="PIRSR039102-1"/>
    </source>
</evidence>
<dbReference type="SUPFAM" id="SSF52440">
    <property type="entry name" value="PreATP-grasp domain"/>
    <property type="match status" value="1"/>
</dbReference>
<evidence type="ECO:0000256" key="2">
    <source>
        <dbReference type="ARBA" id="ARBA00003921"/>
    </source>
</evidence>
<dbReference type="HAMAP" id="MF_00047">
    <property type="entry name" value="Dala_Dala_lig"/>
    <property type="match status" value="1"/>
</dbReference>
<evidence type="ECO:0000256" key="8">
    <source>
        <dbReference type="ARBA" id="ARBA00022723"/>
    </source>
</evidence>
<evidence type="ECO:0000256" key="18">
    <source>
        <dbReference type="HAMAP-Rule" id="MF_00047"/>
    </source>
</evidence>
<dbReference type="GO" id="GO:0046872">
    <property type="term" value="F:metal ion binding"/>
    <property type="evidence" value="ECO:0007669"/>
    <property type="project" value="UniProtKB-KW"/>
</dbReference>
<name>A0A1Y6CNA9_9BACT</name>
<feature type="domain" description="ATP-grasp" evidence="22">
    <location>
        <begin position="134"/>
        <end position="341"/>
    </location>
</feature>
<organism evidence="23 24">
    <name type="scientific">Pseudobacteriovorax antillogorgiicola</name>
    <dbReference type="NCBI Taxonomy" id="1513793"/>
    <lineage>
        <taxon>Bacteria</taxon>
        <taxon>Pseudomonadati</taxon>
        <taxon>Bdellovibrionota</taxon>
        <taxon>Oligoflexia</taxon>
        <taxon>Oligoflexales</taxon>
        <taxon>Pseudobacteriovoracaceae</taxon>
        <taxon>Pseudobacteriovorax</taxon>
    </lineage>
</organism>
<dbReference type="InterPro" id="IPR011127">
    <property type="entry name" value="Dala_Dala_lig_N"/>
</dbReference>
<keyword evidence="6 18" id="KW-0963">Cytoplasm</keyword>
<proteinExistence type="inferred from homology"/>
<keyword evidence="9 21" id="KW-0547">Nucleotide-binding</keyword>
<feature type="active site" evidence="19">
    <location>
        <position position="183"/>
    </location>
</feature>
<comment type="catalytic activity">
    <reaction evidence="16 18">
        <text>2 D-alanine + ATP = D-alanyl-D-alanine + ADP + phosphate + H(+)</text>
        <dbReference type="Rhea" id="RHEA:11224"/>
        <dbReference type="ChEBI" id="CHEBI:15378"/>
        <dbReference type="ChEBI" id="CHEBI:30616"/>
        <dbReference type="ChEBI" id="CHEBI:43474"/>
        <dbReference type="ChEBI" id="CHEBI:57416"/>
        <dbReference type="ChEBI" id="CHEBI:57822"/>
        <dbReference type="ChEBI" id="CHEBI:456216"/>
        <dbReference type="EC" id="6.3.2.4"/>
    </reaction>
</comment>
<keyword evidence="24" id="KW-1185">Reference proteome</keyword>
<evidence type="ECO:0000313" key="24">
    <source>
        <dbReference type="Proteomes" id="UP000192907"/>
    </source>
</evidence>
<dbReference type="Gene3D" id="3.40.50.20">
    <property type="match status" value="1"/>
</dbReference>
<evidence type="ECO:0000256" key="9">
    <source>
        <dbReference type="ARBA" id="ARBA00022741"/>
    </source>
</evidence>
<dbReference type="PROSITE" id="PS00843">
    <property type="entry name" value="DALA_DALA_LIGASE_1"/>
    <property type="match status" value="1"/>
</dbReference>
<feature type="active site" evidence="19">
    <location>
        <position position="16"/>
    </location>
</feature>
<dbReference type="Pfam" id="PF07478">
    <property type="entry name" value="Dala_Dala_lig_C"/>
    <property type="match status" value="1"/>
</dbReference>
<dbReference type="EMBL" id="FWZT01000030">
    <property type="protein sequence ID" value="SMF76238.1"/>
    <property type="molecule type" value="Genomic_DNA"/>
</dbReference>
<dbReference type="EC" id="6.3.2.4" evidence="18"/>
<feature type="binding site" evidence="20">
    <location>
        <position position="310"/>
    </location>
    <ligand>
        <name>Mg(2+)</name>
        <dbReference type="ChEBI" id="CHEBI:18420"/>
        <label>2</label>
    </ligand>
</feature>
<feature type="binding site" evidence="20">
    <location>
        <position position="308"/>
    </location>
    <ligand>
        <name>Mg(2+)</name>
        <dbReference type="ChEBI" id="CHEBI:18420"/>
        <label>2</label>
    </ligand>
</feature>
<dbReference type="AlphaFoldDB" id="A0A1Y6CNA9"/>
<evidence type="ECO:0000256" key="1">
    <source>
        <dbReference type="ARBA" id="ARBA00001936"/>
    </source>
</evidence>